<dbReference type="InterPro" id="IPR011421">
    <property type="entry name" value="BCNT-C"/>
</dbReference>
<dbReference type="GeneID" id="5853575"/>
<dbReference type="GO" id="GO:0000812">
    <property type="term" value="C:Swr1 complex"/>
    <property type="evidence" value="ECO:0007669"/>
    <property type="project" value="TreeGrafter"/>
</dbReference>
<dbReference type="VEuPathDB" id="FungiDB:MGL_3736"/>
<dbReference type="RefSeq" id="XP_001729269.1">
    <property type="nucleotide sequence ID" value="XM_001729217.1"/>
</dbReference>
<accession>A8QAH7</accession>
<name>A8QAH7_MALGO</name>
<evidence type="ECO:0000256" key="3">
    <source>
        <dbReference type="SAM" id="MobiDB-lite"/>
    </source>
</evidence>
<keyword evidence="6" id="KW-1185">Reference proteome</keyword>
<evidence type="ECO:0000259" key="4">
    <source>
        <dbReference type="PROSITE" id="PS51279"/>
    </source>
</evidence>
<proteinExistence type="inferred from homology"/>
<organism evidence="5 6">
    <name type="scientific">Malassezia globosa (strain ATCC MYA-4612 / CBS 7966)</name>
    <name type="common">Dandruff-associated fungus</name>
    <dbReference type="NCBI Taxonomy" id="425265"/>
    <lineage>
        <taxon>Eukaryota</taxon>
        <taxon>Fungi</taxon>
        <taxon>Dikarya</taxon>
        <taxon>Basidiomycota</taxon>
        <taxon>Ustilaginomycotina</taxon>
        <taxon>Malasseziomycetes</taxon>
        <taxon>Malasseziales</taxon>
        <taxon>Malasseziaceae</taxon>
        <taxon>Malassezia</taxon>
    </lineage>
</organism>
<dbReference type="Pfam" id="PF07572">
    <property type="entry name" value="BCNT"/>
    <property type="match status" value="1"/>
</dbReference>
<evidence type="ECO:0000313" key="6">
    <source>
        <dbReference type="Proteomes" id="UP000008837"/>
    </source>
</evidence>
<dbReference type="PROSITE" id="PS51279">
    <property type="entry name" value="BCNT_C"/>
    <property type="match status" value="1"/>
</dbReference>
<dbReference type="STRING" id="425265.A8QAH7"/>
<protein>
    <recommendedName>
        <fullName evidence="2">SWR1-complex protein 5</fullName>
    </recommendedName>
</protein>
<dbReference type="PANTHER" id="PTHR48407:SF1">
    <property type="entry name" value="CRANIOFACIAL DEVELOPMENT PROTEIN 1"/>
    <property type="match status" value="1"/>
</dbReference>
<comment type="caution">
    <text evidence="5">The sequence shown here is derived from an EMBL/GenBank/DDBJ whole genome shotgun (WGS) entry which is preliminary data.</text>
</comment>
<reference evidence="5 6" key="1">
    <citation type="journal article" date="2007" name="Proc. Natl. Acad. Sci. U.S.A.">
        <title>Dandruff-associated Malassezia genomes reveal convergent and divergent virulence traits shared with plant and human fungal pathogens.</title>
        <authorList>
            <person name="Xu J."/>
            <person name="Saunders C.W."/>
            <person name="Hu P."/>
            <person name="Grant R.A."/>
            <person name="Boekhout T."/>
            <person name="Kuramae E.E."/>
            <person name="Kronstad J.W."/>
            <person name="Deangelis Y.M."/>
            <person name="Reeder N.L."/>
            <person name="Johnstone K.R."/>
            <person name="Leland M."/>
            <person name="Fieno A.M."/>
            <person name="Begley W.M."/>
            <person name="Sun Y."/>
            <person name="Lacey M.P."/>
            <person name="Chaudhary T."/>
            <person name="Keough T."/>
            <person name="Chu L."/>
            <person name="Sears R."/>
            <person name="Yuan B."/>
            <person name="Dawson T.L.Jr."/>
        </authorList>
    </citation>
    <scope>NUCLEOTIDE SEQUENCE [LARGE SCALE GENOMIC DNA]</scope>
    <source>
        <strain evidence="6">ATCC MYA-4612 / CBS 7966</strain>
    </source>
</reference>
<dbReference type="InterPro" id="IPR027124">
    <property type="entry name" value="Swc5/CFDP1/2"/>
</dbReference>
<feature type="region of interest" description="Disordered" evidence="3">
    <location>
        <begin position="1"/>
        <end position="61"/>
    </location>
</feature>
<comment type="similarity">
    <text evidence="1">Belongs to the SWC5 family.</text>
</comment>
<dbReference type="Proteomes" id="UP000008837">
    <property type="component" value="Unassembled WGS sequence"/>
</dbReference>
<feature type="domain" description="BCNT-C" evidence="4">
    <location>
        <begin position="51"/>
        <end position="148"/>
    </location>
</feature>
<dbReference type="KEGG" id="mgl:MGL_3736"/>
<dbReference type="PANTHER" id="PTHR48407">
    <property type="entry name" value="CRANIOFACIAL DEVELOPMENT PROTEIN 1"/>
    <property type="match status" value="1"/>
</dbReference>
<evidence type="ECO:0000256" key="1">
    <source>
        <dbReference type="ARBA" id="ARBA00010465"/>
    </source>
</evidence>
<dbReference type="InParanoid" id="A8QAH7"/>
<sequence>MNSKQDVISVAREHHPPGGSSPGRSTTNKPAIERNGPVKKRASQLGTMARKKRKSRLADMSADITAQPVKLNTLEKSKLDWEAYKGNIMQTEGKETMSTAEREELEAQTHGGGSGLADVKGYLHRKEFLDRVHDRINTQEYEARYAKK</sequence>
<gene>
    <name evidence="5" type="ORF">MGL_3736</name>
</gene>
<dbReference type="AlphaFoldDB" id="A8QAH7"/>
<evidence type="ECO:0000313" key="5">
    <source>
        <dbReference type="EMBL" id="EDP42055.1"/>
    </source>
</evidence>
<dbReference type="EMBL" id="AAYY01000014">
    <property type="protein sequence ID" value="EDP42055.1"/>
    <property type="molecule type" value="Genomic_DNA"/>
</dbReference>
<dbReference type="OrthoDB" id="445677at2759"/>
<evidence type="ECO:0000256" key="2">
    <source>
        <dbReference type="ARBA" id="ARBA00019138"/>
    </source>
</evidence>